<protein>
    <submittedName>
        <fullName evidence="3">Osmoprotectant transport system substrate-binding protein</fullName>
    </submittedName>
</protein>
<dbReference type="SUPFAM" id="SSF53850">
    <property type="entry name" value="Periplasmic binding protein-like II"/>
    <property type="match status" value="1"/>
</dbReference>
<dbReference type="Gene3D" id="3.40.190.10">
    <property type="entry name" value="Periplasmic binding protein-like II"/>
    <property type="match status" value="1"/>
</dbReference>
<organism evidence="3 4">
    <name type="scientific">Silvibacterium bohemicum</name>
    <dbReference type="NCBI Taxonomy" id="1577686"/>
    <lineage>
        <taxon>Bacteria</taxon>
        <taxon>Pseudomonadati</taxon>
        <taxon>Acidobacteriota</taxon>
        <taxon>Terriglobia</taxon>
        <taxon>Terriglobales</taxon>
        <taxon>Acidobacteriaceae</taxon>
        <taxon>Silvibacterium</taxon>
    </lineage>
</organism>
<feature type="domain" description="ABC-type glycine betaine transport system substrate-binding" evidence="2">
    <location>
        <begin position="97"/>
        <end position="358"/>
    </location>
</feature>
<comment type="caution">
    <text evidence="3">The sequence shown here is derived from an EMBL/GenBank/DDBJ whole genome shotgun (WGS) entry which is preliminary data.</text>
</comment>
<dbReference type="InterPro" id="IPR007210">
    <property type="entry name" value="ABC_Gly_betaine_transp_sub-bd"/>
</dbReference>
<gene>
    <name evidence="3" type="ORF">HNQ77_001978</name>
</gene>
<proteinExistence type="predicted"/>
<dbReference type="Proteomes" id="UP000538666">
    <property type="component" value="Unassembled WGS sequence"/>
</dbReference>
<dbReference type="GO" id="GO:0022857">
    <property type="term" value="F:transmembrane transporter activity"/>
    <property type="evidence" value="ECO:0007669"/>
    <property type="project" value="InterPro"/>
</dbReference>
<evidence type="ECO:0000256" key="1">
    <source>
        <dbReference type="SAM" id="MobiDB-lite"/>
    </source>
</evidence>
<dbReference type="EMBL" id="JACHEK010000004">
    <property type="protein sequence ID" value="MBB6144026.1"/>
    <property type="molecule type" value="Genomic_DNA"/>
</dbReference>
<reference evidence="3 4" key="1">
    <citation type="submission" date="2020-08" db="EMBL/GenBank/DDBJ databases">
        <title>Genomic Encyclopedia of Type Strains, Phase IV (KMG-IV): sequencing the most valuable type-strain genomes for metagenomic binning, comparative biology and taxonomic classification.</title>
        <authorList>
            <person name="Goeker M."/>
        </authorList>
    </citation>
    <scope>NUCLEOTIDE SEQUENCE [LARGE SCALE GENOMIC DNA]</scope>
    <source>
        <strain evidence="3 4">DSM 103733</strain>
    </source>
</reference>
<evidence type="ECO:0000313" key="4">
    <source>
        <dbReference type="Proteomes" id="UP000538666"/>
    </source>
</evidence>
<dbReference type="Gene3D" id="3.40.190.120">
    <property type="entry name" value="Osmoprotection protein (prox), domain 2"/>
    <property type="match status" value="1"/>
</dbReference>
<dbReference type="GO" id="GO:0043190">
    <property type="term" value="C:ATP-binding cassette (ABC) transporter complex"/>
    <property type="evidence" value="ECO:0007669"/>
    <property type="project" value="InterPro"/>
</dbReference>
<dbReference type="Pfam" id="PF04069">
    <property type="entry name" value="OpuAC"/>
    <property type="match status" value="1"/>
</dbReference>
<evidence type="ECO:0000313" key="3">
    <source>
        <dbReference type="EMBL" id="MBB6144026.1"/>
    </source>
</evidence>
<name>A0A841JRT3_9BACT</name>
<feature type="compositionally biased region" description="Basic and acidic residues" evidence="1">
    <location>
        <begin position="47"/>
        <end position="59"/>
    </location>
</feature>
<feature type="region of interest" description="Disordered" evidence="1">
    <location>
        <begin position="27"/>
        <end position="64"/>
    </location>
</feature>
<keyword evidence="4" id="KW-1185">Reference proteome</keyword>
<evidence type="ECO:0000259" key="2">
    <source>
        <dbReference type="Pfam" id="PF04069"/>
    </source>
</evidence>
<dbReference type="AlphaFoldDB" id="A0A841JRT3"/>
<accession>A0A841JRT3</accession>
<sequence length="362" mass="40287">MEKQLTSSDRILPMAVIPSTDVIPRSIATRNLDEPERTSGRHSLHARHSEERSDEESQRKYASNTSHKPITAIFATITVTLCAILTACAPPRPNHPVIGAKNFTEQVVLGELLAQEIEAKSNLQVERRFYLAGSYICQQAMVAGRIDGYVEYTGTALTAILKQPLDRDPQRVLDTVRRLYASRYNITVAPPLGFENTFAMVIRGDDARRLHLAAFSQAAPYTPQWRLGVGYEFEQRPDGLPGLSATYGLKFAGSPRTMDLGLLYRALNAGQVDMIAGNSTDGPIQAFGLTVLQDDKHYFPPYQAVPLVREEALRRWPQIQTALDALAGRITADDMRTMNQAVDGQHRDPAEVVREFRKKKGL</sequence>
<dbReference type="CDD" id="cd13613">
    <property type="entry name" value="PBP2_Opu_like_2"/>
    <property type="match status" value="1"/>
</dbReference>